<name>A0A259TXD1_9BACT</name>
<organism evidence="4 5">
    <name type="scientific">Rubricoccus marinus</name>
    <dbReference type="NCBI Taxonomy" id="716817"/>
    <lineage>
        <taxon>Bacteria</taxon>
        <taxon>Pseudomonadati</taxon>
        <taxon>Rhodothermota</taxon>
        <taxon>Rhodothermia</taxon>
        <taxon>Rhodothermales</taxon>
        <taxon>Rubricoccaceae</taxon>
        <taxon>Rubricoccus</taxon>
    </lineage>
</organism>
<dbReference type="GO" id="GO:0005509">
    <property type="term" value="F:calcium ion binding"/>
    <property type="evidence" value="ECO:0007669"/>
    <property type="project" value="InterPro"/>
</dbReference>
<dbReference type="InterPro" id="IPR013517">
    <property type="entry name" value="FG-GAP"/>
</dbReference>
<dbReference type="InterPro" id="IPR015919">
    <property type="entry name" value="Cadherin-like_sf"/>
</dbReference>
<dbReference type="PANTHER" id="PTHR36220">
    <property type="entry name" value="UNNAMED PRODUCT"/>
    <property type="match status" value="1"/>
</dbReference>
<dbReference type="PANTHER" id="PTHR36220:SF1">
    <property type="entry name" value="GAMMA TUBULIN COMPLEX COMPONENT C-TERMINAL DOMAIN-CONTAINING PROTEIN"/>
    <property type="match status" value="1"/>
</dbReference>
<dbReference type="NCBIfam" id="NF012211">
    <property type="entry name" value="tand_rpt_95"/>
    <property type="match status" value="7"/>
</dbReference>
<dbReference type="Gene3D" id="2.60.40.10">
    <property type="entry name" value="Immunoglobulins"/>
    <property type="match status" value="1"/>
</dbReference>
<feature type="chain" id="PRO_5013305811" description="Dystroglycan-type cadherin-like domain-containing protein" evidence="2">
    <location>
        <begin position="29"/>
        <end position="1438"/>
    </location>
</feature>
<dbReference type="SMART" id="SM00736">
    <property type="entry name" value="CADG"/>
    <property type="match status" value="1"/>
</dbReference>
<dbReference type="Gene3D" id="2.130.10.130">
    <property type="entry name" value="Integrin alpha, N-terminal"/>
    <property type="match status" value="3"/>
</dbReference>
<dbReference type="Gene3D" id="2.60.40.2810">
    <property type="match status" value="5"/>
</dbReference>
<dbReference type="RefSeq" id="WP_094546646.1">
    <property type="nucleotide sequence ID" value="NZ_MQWB01000001.1"/>
</dbReference>
<reference evidence="4 5" key="1">
    <citation type="submission" date="2016-11" db="EMBL/GenBank/DDBJ databases">
        <title>Study of marine rhodopsin-containing bacteria.</title>
        <authorList>
            <person name="Yoshizawa S."/>
            <person name="Kumagai Y."/>
            <person name="Kogure K."/>
        </authorList>
    </citation>
    <scope>NUCLEOTIDE SEQUENCE [LARGE SCALE GENOMIC DNA]</scope>
    <source>
        <strain evidence="4 5">SG-29</strain>
    </source>
</reference>
<comment type="caution">
    <text evidence="4">The sequence shown here is derived from an EMBL/GenBank/DDBJ whole genome shotgun (WGS) entry which is preliminary data.</text>
</comment>
<dbReference type="InParanoid" id="A0A259TXD1"/>
<evidence type="ECO:0000313" key="5">
    <source>
        <dbReference type="Proteomes" id="UP000216446"/>
    </source>
</evidence>
<feature type="signal peptide" evidence="2">
    <location>
        <begin position="1"/>
        <end position="28"/>
    </location>
</feature>
<dbReference type="OrthoDB" id="9805017at2"/>
<dbReference type="InterPro" id="IPR006644">
    <property type="entry name" value="Cadg"/>
</dbReference>
<dbReference type="SUPFAM" id="SSF75011">
    <property type="entry name" value="3-carboxy-cis,cis-mucoante lactonizing enzyme"/>
    <property type="match status" value="1"/>
</dbReference>
<evidence type="ECO:0000313" key="4">
    <source>
        <dbReference type="EMBL" id="OZC02415.1"/>
    </source>
</evidence>
<dbReference type="InterPro" id="IPR013783">
    <property type="entry name" value="Ig-like_fold"/>
</dbReference>
<protein>
    <recommendedName>
        <fullName evidence="3">Dystroglycan-type cadherin-like domain-containing protein</fullName>
    </recommendedName>
</protein>
<evidence type="ECO:0000259" key="3">
    <source>
        <dbReference type="SMART" id="SM00736"/>
    </source>
</evidence>
<keyword evidence="1 2" id="KW-0732">Signal</keyword>
<evidence type="ECO:0000256" key="1">
    <source>
        <dbReference type="ARBA" id="ARBA00022729"/>
    </source>
</evidence>
<keyword evidence="5" id="KW-1185">Reference proteome</keyword>
<evidence type="ECO:0000256" key="2">
    <source>
        <dbReference type="SAM" id="SignalP"/>
    </source>
</evidence>
<dbReference type="Pfam" id="PF17963">
    <property type="entry name" value="Big_9"/>
    <property type="match status" value="7"/>
</dbReference>
<accession>A0A259TXD1</accession>
<dbReference type="Pfam" id="PF05345">
    <property type="entry name" value="He_PIG"/>
    <property type="match status" value="1"/>
</dbReference>
<dbReference type="Gene3D" id="2.60.40.3440">
    <property type="match status" value="2"/>
</dbReference>
<dbReference type="EMBL" id="MQWB01000001">
    <property type="protein sequence ID" value="OZC02415.1"/>
    <property type="molecule type" value="Genomic_DNA"/>
</dbReference>
<dbReference type="Proteomes" id="UP000216446">
    <property type="component" value="Unassembled WGS sequence"/>
</dbReference>
<gene>
    <name evidence="4" type="ORF">BSZ36_05145</name>
</gene>
<dbReference type="SUPFAM" id="SSF49313">
    <property type="entry name" value="Cadherin-like"/>
    <property type="match status" value="1"/>
</dbReference>
<feature type="domain" description="Dystroglycan-type cadherin-like" evidence="3">
    <location>
        <begin position="748"/>
        <end position="841"/>
    </location>
</feature>
<sequence>MIPSYPVGSWRLALVAFLFASLTSEAYAQPTDPLLAEADAAGLNAAEGRALADAVDASFGALTADRTEDARLVPRNRVEGARFGRAVSVDGNRAIIGAAGNASVYIFEFNGRSWVETAILRPSNTETPNGFGVSVSLSGDRALVGALGDDGPSDEMDRSGAAYVFDFDGTSWSETAILRASNAESEDEFGISVSLSGDRAVVGANGEDGPSNGTTEAGAAYVFDFSGGVWAETSILRAAIPVEYSLFGGGTGEGVAVQGDRVLVGAQEGVREGVRVDGAAYVYEFDGVSWAETAILKPSDTGIEDFGWSVSLSDNRALIGTNDDETAYVFDLSSGGWNETATLRASNSEANDGFGFSVSLSGDRALVGAYTEDGPSNGMTYAGAAYTFEFDGTSWLETAVLRASTARTEDFFGGAVSLSGDRGIVGASGVDSQGAFSSGAAYAYSVPFVFRNTPPLAVDDIIETLEDTPVIVSVLDNDTDPDGDVLSVVGIPEQPSNGVAAVRPDGLAVTYAPNPDFFGTDTFNYTVFDGEDQAFGRVEVTVVSRNDAPVAMDDRAATDEDQPVTVAVLANDRDPDGGTTLTVTAVTSPEHGTATVGDDGTVTYTPEADFNGEDSFRYIVDDGDGPVGSVNVRGDASLAESSATVRVTVRPVNDAPRPVDDEAMTDEDQPVTVSVLANDSDPDGDALTVVSLGEPARGAVSTNGTTVTYTPATNFGGTDVFSYTVADAAGATAQATVTVTVREINDAPVFSSEPVTAVREGEPYSYTATAVDVDGDAVAFTAGGLPDWLSLTDNADGTATLAGTPADADVGTAQIRLTVTDGTLSTVQAFALSVTDEENAPVAVADEASTAEDTSVVIDVLANDMDADGDALEITGITDAPQNGTAVVQGDRVVYTPGTDFVGEDAFVYAITDGRFSSAATVRINVGGLNDAPVAVDDRAATDEDQPVTVAVLANDRDPDDGTELTVTAVTSPQHGTAVLNDDGTVTYTPEANFNGEDTFTYTVDDGDGSVGSLSAAARAEDTASVTVAIRSVNDAPLAVDDAVSTGEGAPVTVAVLANDTDIDGDPLEIIAAGGASFGAVAVASGGSSVTYTPNVGFTGQDSFLYTVSDGNGGSAQARVIIAVSDLSPLARNETVTTDEDTALTIDVLANDESRIGGGLVVASVSRPQHGSATIGADGAVLYTPAPDYFGADAFTYVVADVAGATAQASVALTVRPINDAPRAVTVTQPAPGATLVLVGDQSTPVTIVWPTSTDVDGDAVTYRWELSDSDSFSYTPLAIETQETTAETTFGELADILAGVGLEPGGAIELYHRVVTTDGTSSTPGPSSSLTVERRAMTASETGMPTAFALRSAAPNPTGGRFTVSLDMPASSKVDVEFYDTLGRLVLRVEGGVVGAGAGQTVEADLSRLVPGPYIYRVVAQTPEGMEMGSGRATVAR</sequence>
<dbReference type="GO" id="GO:0016020">
    <property type="term" value="C:membrane"/>
    <property type="evidence" value="ECO:0007669"/>
    <property type="project" value="InterPro"/>
</dbReference>
<dbReference type="Pfam" id="PF14312">
    <property type="entry name" value="FG-GAP_2"/>
    <property type="match status" value="5"/>
</dbReference>
<proteinExistence type="predicted"/>
<dbReference type="InterPro" id="IPR028994">
    <property type="entry name" value="Integrin_alpha_N"/>
</dbReference>